<proteinExistence type="predicted"/>
<dbReference type="InterPro" id="IPR003399">
    <property type="entry name" value="Mce/MlaD"/>
</dbReference>
<organism evidence="3 4">
    <name type="scientific">Nocardioides taihuensis</name>
    <dbReference type="NCBI Taxonomy" id="1835606"/>
    <lineage>
        <taxon>Bacteria</taxon>
        <taxon>Bacillati</taxon>
        <taxon>Actinomycetota</taxon>
        <taxon>Actinomycetes</taxon>
        <taxon>Propionibacteriales</taxon>
        <taxon>Nocardioidaceae</taxon>
        <taxon>Nocardioides</taxon>
    </lineage>
</organism>
<dbReference type="RefSeq" id="WP_378589374.1">
    <property type="nucleotide sequence ID" value="NZ_JBHSKD010000008.1"/>
</dbReference>
<dbReference type="InterPro" id="IPR024516">
    <property type="entry name" value="Mce_C"/>
</dbReference>
<sequence>MALRRLVAPVIVLALVVAAAFTFLGGEERKTLTAHFPRTVSIYEGSDVRVLGVPVGTVDTVTPSGTDVVVTMSYDADTEIPADAKAVIVAPSIVGDRFVQLTPVFEQGDDVLADGATLDEDQTAVPLELDQIYSSLDDLTVALGPTGANSKGALTDLLESTAANFGGQGEQFHQTVEDFSQLSQTLDDNKEELFGSAAELEGFIGTLARNDSTVRRFNQSLAQVAGVLEGERGDLRASLRNLGSALGEVSSFVQENREVLGRNIQGLNRVAKVLVKQRGALDEILTAGPLALNNLALTYNPQAGTLDTRANIGELPGQVAADPAAFLCSVVDQVDTSGNTCDLINRGLPRAAFGQVGVRTHDRFDPTLGGLAEVQP</sequence>
<feature type="domain" description="Mammalian cell entry C-terminal" evidence="2">
    <location>
        <begin position="111"/>
        <end position="282"/>
    </location>
</feature>
<evidence type="ECO:0000313" key="3">
    <source>
        <dbReference type="EMBL" id="MFC5176808.1"/>
    </source>
</evidence>
<dbReference type="PANTHER" id="PTHR33371:SF4">
    <property type="entry name" value="INTERMEMBRANE PHOSPHOLIPID TRANSPORT SYSTEM BINDING PROTEIN MLAD"/>
    <property type="match status" value="1"/>
</dbReference>
<accession>A0ABW0BHT2</accession>
<dbReference type="InterPro" id="IPR052336">
    <property type="entry name" value="MlaD_Phospholipid_Transporter"/>
</dbReference>
<name>A0ABW0BHT2_9ACTN</name>
<evidence type="ECO:0000259" key="2">
    <source>
        <dbReference type="Pfam" id="PF11887"/>
    </source>
</evidence>
<dbReference type="EMBL" id="JBHSKD010000008">
    <property type="protein sequence ID" value="MFC5176808.1"/>
    <property type="molecule type" value="Genomic_DNA"/>
</dbReference>
<comment type="caution">
    <text evidence="3">The sequence shown here is derived from an EMBL/GenBank/DDBJ whole genome shotgun (WGS) entry which is preliminary data.</text>
</comment>
<dbReference type="PANTHER" id="PTHR33371">
    <property type="entry name" value="INTERMEMBRANE PHOSPHOLIPID TRANSPORT SYSTEM BINDING PROTEIN MLAD-RELATED"/>
    <property type="match status" value="1"/>
</dbReference>
<dbReference type="Proteomes" id="UP001596087">
    <property type="component" value="Unassembled WGS sequence"/>
</dbReference>
<dbReference type="Pfam" id="PF02470">
    <property type="entry name" value="MlaD"/>
    <property type="match status" value="1"/>
</dbReference>
<evidence type="ECO:0000259" key="1">
    <source>
        <dbReference type="Pfam" id="PF02470"/>
    </source>
</evidence>
<feature type="domain" description="Mce/MlaD" evidence="1">
    <location>
        <begin position="30"/>
        <end position="103"/>
    </location>
</feature>
<evidence type="ECO:0000313" key="4">
    <source>
        <dbReference type="Proteomes" id="UP001596087"/>
    </source>
</evidence>
<dbReference type="InterPro" id="IPR005693">
    <property type="entry name" value="Mce"/>
</dbReference>
<gene>
    <name evidence="3" type="ORF">ACFPGP_09005</name>
</gene>
<dbReference type="Pfam" id="PF11887">
    <property type="entry name" value="Mce4_CUP1"/>
    <property type="match status" value="1"/>
</dbReference>
<protein>
    <submittedName>
        <fullName evidence="3">MCE family protein</fullName>
    </submittedName>
</protein>
<reference evidence="4" key="1">
    <citation type="journal article" date="2019" name="Int. J. Syst. Evol. Microbiol.">
        <title>The Global Catalogue of Microorganisms (GCM) 10K type strain sequencing project: providing services to taxonomists for standard genome sequencing and annotation.</title>
        <authorList>
            <consortium name="The Broad Institute Genomics Platform"/>
            <consortium name="The Broad Institute Genome Sequencing Center for Infectious Disease"/>
            <person name="Wu L."/>
            <person name="Ma J."/>
        </authorList>
    </citation>
    <scope>NUCLEOTIDE SEQUENCE [LARGE SCALE GENOMIC DNA]</scope>
    <source>
        <strain evidence="4">DFY41</strain>
    </source>
</reference>
<dbReference type="NCBIfam" id="TIGR00996">
    <property type="entry name" value="Mtu_fam_mce"/>
    <property type="match status" value="1"/>
</dbReference>
<keyword evidence="4" id="KW-1185">Reference proteome</keyword>